<dbReference type="PIRSF" id="PIRSF005384">
    <property type="entry name" value="RpiB_LacA_B"/>
    <property type="match status" value="1"/>
</dbReference>
<dbReference type="EMBL" id="LNQE01000280">
    <property type="protein sequence ID" value="KUG27858.1"/>
    <property type="molecule type" value="Genomic_DNA"/>
</dbReference>
<dbReference type="EC" id="5.3.1.6" evidence="2"/>
<name>A0A0W8G492_9ZZZZ</name>
<sequence>MPQTVIIGSDHAGVQLKKLLSDHLAAAGHTVVDVGPADAKSVDYPLYAASVCDAVLAQNALGILICGTGLGMSMTANRRPGIRAALCGNEFMARMARLHNDANILCLGERVTGQGLALSIADAFLAASFEGGRHQRRLDLMETCHGGPVSR</sequence>
<dbReference type="AlphaFoldDB" id="A0A0W8G492"/>
<proteinExistence type="predicted"/>
<dbReference type="NCBIfam" id="TIGR00689">
    <property type="entry name" value="rpiB_lacA_lacB"/>
    <property type="match status" value="1"/>
</dbReference>
<keyword evidence="1 2" id="KW-0413">Isomerase</keyword>
<dbReference type="PANTHER" id="PTHR30345">
    <property type="entry name" value="RIBOSE-5-PHOSPHATE ISOMERASE B"/>
    <property type="match status" value="1"/>
</dbReference>
<dbReference type="SUPFAM" id="SSF89623">
    <property type="entry name" value="Ribose/Galactose isomerase RpiB/AlsB"/>
    <property type="match status" value="1"/>
</dbReference>
<organism evidence="2">
    <name type="scientific">hydrocarbon metagenome</name>
    <dbReference type="NCBI Taxonomy" id="938273"/>
    <lineage>
        <taxon>unclassified sequences</taxon>
        <taxon>metagenomes</taxon>
        <taxon>ecological metagenomes</taxon>
    </lineage>
</organism>
<comment type="caution">
    <text evidence="2">The sequence shown here is derived from an EMBL/GenBank/DDBJ whole genome shotgun (WGS) entry which is preliminary data.</text>
</comment>
<dbReference type="PANTHER" id="PTHR30345:SF0">
    <property type="entry name" value="DNA DAMAGE-REPAIR_TOLERATION PROTEIN DRT102"/>
    <property type="match status" value="1"/>
</dbReference>
<gene>
    <name evidence="2" type="ORF">ASZ90_002282</name>
</gene>
<dbReference type="GO" id="GO:0019316">
    <property type="term" value="P:D-allose catabolic process"/>
    <property type="evidence" value="ECO:0007669"/>
    <property type="project" value="TreeGrafter"/>
</dbReference>
<protein>
    <submittedName>
        <fullName evidence="2">Ribose 5-phosphate isomerase b</fullName>
        <ecNumber evidence="2">5.3.1.6</ecNumber>
    </submittedName>
</protein>
<dbReference type="NCBIfam" id="TIGR01120">
    <property type="entry name" value="rpiB"/>
    <property type="match status" value="1"/>
</dbReference>
<accession>A0A0W8G492</accession>
<dbReference type="InterPro" id="IPR036569">
    <property type="entry name" value="RpiB_LacA_LacB_sf"/>
</dbReference>
<dbReference type="GO" id="GO:0004751">
    <property type="term" value="F:ribose-5-phosphate isomerase activity"/>
    <property type="evidence" value="ECO:0007669"/>
    <property type="project" value="UniProtKB-EC"/>
</dbReference>
<evidence type="ECO:0000313" key="2">
    <source>
        <dbReference type="EMBL" id="KUG27858.1"/>
    </source>
</evidence>
<dbReference type="InterPro" id="IPR003500">
    <property type="entry name" value="RpiB_LacA_LacB"/>
</dbReference>
<dbReference type="NCBIfam" id="NF004051">
    <property type="entry name" value="PRK05571.1"/>
    <property type="match status" value="1"/>
</dbReference>
<dbReference type="Gene3D" id="3.40.1400.10">
    <property type="entry name" value="Sugar-phosphate isomerase, RpiB/LacA/LacB"/>
    <property type="match status" value="1"/>
</dbReference>
<dbReference type="Pfam" id="PF02502">
    <property type="entry name" value="LacAB_rpiB"/>
    <property type="match status" value="1"/>
</dbReference>
<evidence type="ECO:0000256" key="1">
    <source>
        <dbReference type="ARBA" id="ARBA00023235"/>
    </source>
</evidence>
<reference evidence="2" key="1">
    <citation type="journal article" date="2015" name="Proc. Natl. Acad. Sci. U.S.A.">
        <title>Networks of energetic and metabolic interactions define dynamics in microbial communities.</title>
        <authorList>
            <person name="Embree M."/>
            <person name="Liu J.K."/>
            <person name="Al-Bassam M.M."/>
            <person name="Zengler K."/>
        </authorList>
    </citation>
    <scope>NUCLEOTIDE SEQUENCE</scope>
</reference>
<dbReference type="GO" id="GO:0009052">
    <property type="term" value="P:pentose-phosphate shunt, non-oxidative branch"/>
    <property type="evidence" value="ECO:0007669"/>
    <property type="project" value="TreeGrafter"/>
</dbReference>
<dbReference type="InterPro" id="IPR004785">
    <property type="entry name" value="RpiB"/>
</dbReference>